<gene>
    <name evidence="1" type="ORF">M421DRAFT_407270</name>
</gene>
<accession>A0A6A5R997</accession>
<organism evidence="1 2">
    <name type="scientific">Didymella exigua CBS 183.55</name>
    <dbReference type="NCBI Taxonomy" id="1150837"/>
    <lineage>
        <taxon>Eukaryota</taxon>
        <taxon>Fungi</taxon>
        <taxon>Dikarya</taxon>
        <taxon>Ascomycota</taxon>
        <taxon>Pezizomycotina</taxon>
        <taxon>Dothideomycetes</taxon>
        <taxon>Pleosporomycetidae</taxon>
        <taxon>Pleosporales</taxon>
        <taxon>Pleosporineae</taxon>
        <taxon>Didymellaceae</taxon>
        <taxon>Didymella</taxon>
    </lineage>
</organism>
<dbReference type="Proteomes" id="UP000800082">
    <property type="component" value="Unassembled WGS sequence"/>
</dbReference>
<dbReference type="EMBL" id="ML979008">
    <property type="protein sequence ID" value="KAF1923226.1"/>
    <property type="molecule type" value="Genomic_DNA"/>
</dbReference>
<dbReference type="GeneID" id="54347992"/>
<dbReference type="AlphaFoldDB" id="A0A6A5R997"/>
<proteinExistence type="predicted"/>
<feature type="non-terminal residue" evidence="1">
    <location>
        <position position="1"/>
    </location>
</feature>
<evidence type="ECO:0008006" key="3">
    <source>
        <dbReference type="Google" id="ProtNLM"/>
    </source>
</evidence>
<dbReference type="OrthoDB" id="3791459at2759"/>
<name>A0A6A5R997_9PLEO</name>
<evidence type="ECO:0000313" key="2">
    <source>
        <dbReference type="Proteomes" id="UP000800082"/>
    </source>
</evidence>
<reference evidence="1" key="1">
    <citation type="journal article" date="2020" name="Stud. Mycol.">
        <title>101 Dothideomycetes genomes: a test case for predicting lifestyles and emergence of pathogens.</title>
        <authorList>
            <person name="Haridas S."/>
            <person name="Albert R."/>
            <person name="Binder M."/>
            <person name="Bloem J."/>
            <person name="Labutti K."/>
            <person name="Salamov A."/>
            <person name="Andreopoulos B."/>
            <person name="Baker S."/>
            <person name="Barry K."/>
            <person name="Bills G."/>
            <person name="Bluhm B."/>
            <person name="Cannon C."/>
            <person name="Castanera R."/>
            <person name="Culley D."/>
            <person name="Daum C."/>
            <person name="Ezra D."/>
            <person name="Gonzalez J."/>
            <person name="Henrissat B."/>
            <person name="Kuo A."/>
            <person name="Liang C."/>
            <person name="Lipzen A."/>
            <person name="Lutzoni F."/>
            <person name="Magnuson J."/>
            <person name="Mondo S."/>
            <person name="Nolan M."/>
            <person name="Ohm R."/>
            <person name="Pangilinan J."/>
            <person name="Park H.-J."/>
            <person name="Ramirez L."/>
            <person name="Alfaro M."/>
            <person name="Sun H."/>
            <person name="Tritt A."/>
            <person name="Yoshinaga Y."/>
            <person name="Zwiers L.-H."/>
            <person name="Turgeon B."/>
            <person name="Goodwin S."/>
            <person name="Spatafora J."/>
            <person name="Crous P."/>
            <person name="Grigoriev I."/>
        </authorList>
    </citation>
    <scope>NUCLEOTIDE SEQUENCE</scope>
    <source>
        <strain evidence="1">CBS 183.55</strain>
    </source>
</reference>
<sequence>ISAQTLTRAAALTRVLGQSGRRYFVERILQEKPGNQGRMYLATEVDPNHKYVLKSVAPRDFEYLKDMFNDLRSSHYLRVSDDACPDESVFVYKISSRYLLSFVQNDVPLKVVEVERKHVNDIFKKSISIQNLFLHKDSDDSG</sequence>
<dbReference type="RefSeq" id="XP_033443479.1">
    <property type="nucleotide sequence ID" value="XM_033590328.1"/>
</dbReference>
<keyword evidence="2" id="KW-1185">Reference proteome</keyword>
<evidence type="ECO:0000313" key="1">
    <source>
        <dbReference type="EMBL" id="KAF1923226.1"/>
    </source>
</evidence>
<protein>
    <recommendedName>
        <fullName evidence="3">Protein kinase domain-containing protein</fullName>
    </recommendedName>
</protein>